<gene>
    <name evidence="1" type="ORF">DLNHIDIE_01878</name>
</gene>
<dbReference type="RefSeq" id="WP_158627800.1">
    <property type="nucleotide sequence ID" value="NZ_SZUV01000001.1"/>
</dbReference>
<evidence type="ECO:0000313" key="1">
    <source>
        <dbReference type="EMBL" id="TQN51997.1"/>
    </source>
</evidence>
<dbReference type="EMBL" id="SZUV01000001">
    <property type="protein sequence ID" value="TQN51997.1"/>
    <property type="molecule type" value="Genomic_DNA"/>
</dbReference>
<accession>A0A543Q6N4</accession>
<protein>
    <submittedName>
        <fullName evidence="1">Uncharacterized protein</fullName>
    </submittedName>
</protein>
<proteinExistence type="predicted"/>
<sequence>MVIYSGARPVAGDVYKEPDPARSPARLFPGLILLPSPEDSPRLYTKSVQHLCVV</sequence>
<dbReference type="AlphaFoldDB" id="A0A543Q6N4"/>
<comment type="caution">
    <text evidence="1">The sequence shown here is derived from an EMBL/GenBank/DDBJ whole genome shotgun (WGS) entry which is preliminary data.</text>
</comment>
<name>A0A543Q6N4_ACITH</name>
<evidence type="ECO:0000313" key="2">
    <source>
        <dbReference type="Proteomes" id="UP000315403"/>
    </source>
</evidence>
<dbReference type="Proteomes" id="UP000315403">
    <property type="component" value="Unassembled WGS sequence"/>
</dbReference>
<organism evidence="1 2">
    <name type="scientific">Acidithiobacillus thiooxidans ATCC 19377</name>
    <dbReference type="NCBI Taxonomy" id="637390"/>
    <lineage>
        <taxon>Bacteria</taxon>
        <taxon>Pseudomonadati</taxon>
        <taxon>Pseudomonadota</taxon>
        <taxon>Acidithiobacillia</taxon>
        <taxon>Acidithiobacillales</taxon>
        <taxon>Acidithiobacillaceae</taxon>
        <taxon>Acidithiobacillus</taxon>
    </lineage>
</organism>
<reference evidence="1 2" key="1">
    <citation type="submission" date="2019-03" db="EMBL/GenBank/DDBJ databases">
        <title>New insights into Acidothiobacillus thiooxidans sulfur metabolism through coupled gene expression, solution geochemistry, microscopy and spectroscopy analyses.</title>
        <authorList>
            <person name="Camacho D."/>
            <person name="Frazao R."/>
            <person name="Fouillen A."/>
            <person name="Nanci A."/>
            <person name="Lang B.F."/>
            <person name="Apte S.C."/>
            <person name="Baron C."/>
            <person name="Warren L.A."/>
        </authorList>
    </citation>
    <scope>NUCLEOTIDE SEQUENCE [LARGE SCALE GENOMIC DNA]</scope>
    <source>
        <strain evidence="1 2">ATCC 19377</strain>
    </source>
</reference>